<feature type="binding site" evidence="12">
    <location>
        <position position="210"/>
    </location>
    <ligand>
        <name>FMN</name>
        <dbReference type="ChEBI" id="CHEBI:58210"/>
    </ligand>
</feature>
<comment type="pathway">
    <text evidence="3">Pyrimidine metabolism; UMP biosynthesis via de novo pathway; orotate from (S)-dihydroorotate (NAD(+) route): step 1/1.</text>
</comment>
<sequence length="297" mass="32259">MDISCKIASINLKNPLILASGILDENAYTMKKILEHGASAVVTKSIGMYERRGFETPVIYDEYPYFINAIGLSNPGIDAFSGEMEILRGSNVIGSIFGTGPEDFSYLAKRMEDYGAIAVELNLSCPHVKGFGLEVGSDPGLVESIVSEVKSKVNIPVFAKLSPNTHDILEEARAAEKADALVLINTLKAMKIDINARMPVLSNIYGGLSGRSIKPVGIRYVYEVSRELKIPVIGVGGIENYEDAIEYIMAGASAVEIGTGIYRHGKKIFSEITNGILNFMKENNIESLSEIRGCAIR</sequence>
<evidence type="ECO:0000256" key="12">
    <source>
        <dbReference type="HAMAP-Rule" id="MF_00224"/>
    </source>
</evidence>
<comment type="similarity">
    <text evidence="4 12">Belongs to the dihydroorotate dehydrogenase family. Type 1 subfamily.</text>
</comment>
<feature type="binding site" evidence="12">
    <location>
        <position position="160"/>
    </location>
    <ligand>
        <name>FMN</name>
        <dbReference type="ChEBI" id="CHEBI:58210"/>
    </ligand>
</feature>
<dbReference type="Gene3D" id="3.20.20.70">
    <property type="entry name" value="Aldolase class I"/>
    <property type="match status" value="1"/>
</dbReference>
<dbReference type="InterPro" id="IPR001295">
    <property type="entry name" value="Dihydroorotate_DH_CS"/>
</dbReference>
<evidence type="ECO:0000256" key="10">
    <source>
        <dbReference type="ARBA" id="ARBA00023002"/>
    </source>
</evidence>
<keyword evidence="10 12" id="KW-0560">Oxidoreductase</keyword>
<comment type="caution">
    <text evidence="12">Lacks conserved residue(s) required for the propagation of feature annotation.</text>
</comment>
<feature type="binding site" evidence="12">
    <location>
        <position position="122"/>
    </location>
    <ligand>
        <name>FMN</name>
        <dbReference type="ChEBI" id="CHEBI:58210"/>
    </ligand>
</feature>
<dbReference type="EC" id="1.3.-.-" evidence="12"/>
<evidence type="ECO:0000313" key="14">
    <source>
        <dbReference type="EMBL" id="SMD31549.1"/>
    </source>
</evidence>
<proteinExistence type="inferred from homology"/>
<dbReference type="GO" id="GO:0002058">
    <property type="term" value="F:uracil binding"/>
    <property type="evidence" value="ECO:0007669"/>
    <property type="project" value="TreeGrafter"/>
</dbReference>
<comment type="function">
    <text evidence="1">Catalyzes the conversion of dihydroorotate to orotate with NAD(+) as electron acceptor.</text>
</comment>
<accession>A0A8G2FXW0</accession>
<dbReference type="GO" id="GO:0006207">
    <property type="term" value="P:'de novo' pyrimidine nucleobase biosynthetic process"/>
    <property type="evidence" value="ECO:0007669"/>
    <property type="project" value="InterPro"/>
</dbReference>
<comment type="subcellular location">
    <subcellularLocation>
        <location evidence="2 12">Cytoplasm</location>
    </subcellularLocation>
</comment>
<dbReference type="HAMAP" id="MF_00224">
    <property type="entry name" value="DHO_dh_type1"/>
    <property type="match status" value="1"/>
</dbReference>
<dbReference type="AlphaFoldDB" id="A0A8G2FXW0"/>
<evidence type="ECO:0000256" key="2">
    <source>
        <dbReference type="ARBA" id="ARBA00004496"/>
    </source>
</evidence>
<dbReference type="UniPathway" id="UPA00070"/>
<feature type="binding site" evidence="12">
    <location>
        <position position="20"/>
    </location>
    <ligand>
        <name>FMN</name>
        <dbReference type="ChEBI" id="CHEBI:58210"/>
    </ligand>
</feature>
<dbReference type="EMBL" id="FWYE01000004">
    <property type="protein sequence ID" value="SMD31549.1"/>
    <property type="molecule type" value="Genomic_DNA"/>
</dbReference>
<dbReference type="GO" id="GO:0004589">
    <property type="term" value="F:dihydroorotate dehydrogenase (NAD+) activity"/>
    <property type="evidence" value="ECO:0007669"/>
    <property type="project" value="UniProtKB-EC"/>
</dbReference>
<feature type="binding site" evidence="12">
    <location>
        <position position="184"/>
    </location>
    <ligand>
        <name>FMN</name>
        <dbReference type="ChEBI" id="CHEBI:58210"/>
    </ligand>
</feature>
<dbReference type="NCBIfam" id="NF005574">
    <property type="entry name" value="PRK07259.1"/>
    <property type="match status" value="1"/>
</dbReference>
<evidence type="ECO:0000259" key="13">
    <source>
        <dbReference type="Pfam" id="PF01180"/>
    </source>
</evidence>
<feature type="binding site" evidence="12">
    <location>
        <begin position="44"/>
        <end position="45"/>
    </location>
    <ligand>
        <name>FMN</name>
        <dbReference type="ChEBI" id="CHEBI:58210"/>
    </ligand>
</feature>
<dbReference type="SUPFAM" id="SSF51395">
    <property type="entry name" value="FMN-linked oxidoreductases"/>
    <property type="match status" value="1"/>
</dbReference>
<dbReference type="PROSITE" id="PS00912">
    <property type="entry name" value="DHODEHASE_2"/>
    <property type="match status" value="1"/>
</dbReference>
<evidence type="ECO:0000256" key="4">
    <source>
        <dbReference type="ARBA" id="ARBA00008008"/>
    </source>
</evidence>
<gene>
    <name evidence="12" type="primary">pyrD</name>
    <name evidence="14" type="ORF">SAMN02745355_1499</name>
</gene>
<keyword evidence="7 12" id="KW-0285">Flavoprotein</keyword>
<feature type="binding site" evidence="12">
    <location>
        <begin position="236"/>
        <end position="237"/>
    </location>
    <ligand>
        <name>FMN</name>
        <dbReference type="ChEBI" id="CHEBI:58210"/>
    </ligand>
</feature>
<feature type="active site" description="Nucleophile" evidence="12">
    <location>
        <position position="125"/>
    </location>
</feature>
<dbReference type="PANTHER" id="PTHR43073:SF2">
    <property type="entry name" value="DIHYDROPYRIMIDINE DEHYDROGENASE [NADP(+)]"/>
    <property type="match status" value="1"/>
</dbReference>
<feature type="domain" description="Dihydroorotate dehydrogenase catalytic" evidence="13">
    <location>
        <begin position="5"/>
        <end position="280"/>
    </location>
</feature>
<dbReference type="GO" id="GO:0044205">
    <property type="term" value="P:'de novo' UMP biosynthetic process"/>
    <property type="evidence" value="ECO:0007669"/>
    <property type="project" value="UniProtKB-UniRule"/>
</dbReference>
<dbReference type="GO" id="GO:0006212">
    <property type="term" value="P:uracil catabolic process"/>
    <property type="evidence" value="ECO:0007669"/>
    <property type="project" value="TreeGrafter"/>
</dbReference>
<dbReference type="GO" id="GO:0050661">
    <property type="term" value="F:NADP binding"/>
    <property type="evidence" value="ECO:0007669"/>
    <property type="project" value="TreeGrafter"/>
</dbReference>
<evidence type="ECO:0000256" key="6">
    <source>
        <dbReference type="ARBA" id="ARBA00022490"/>
    </source>
</evidence>
<comment type="caution">
    <text evidence="14">The sequence shown here is derived from an EMBL/GenBank/DDBJ whole genome shotgun (WGS) entry which is preliminary data.</text>
</comment>
<dbReference type="InterPro" id="IPR012135">
    <property type="entry name" value="Dihydroorotate_DH_1_2"/>
</dbReference>
<feature type="binding site" evidence="12">
    <location>
        <begin position="258"/>
        <end position="259"/>
    </location>
    <ligand>
        <name>FMN</name>
        <dbReference type="ChEBI" id="CHEBI:58210"/>
    </ligand>
</feature>
<dbReference type="InterPro" id="IPR024920">
    <property type="entry name" value="Dihydroorotate_DH_1"/>
</dbReference>
<dbReference type="PIRSF" id="PIRSF000164">
    <property type="entry name" value="DHO_oxidase"/>
    <property type="match status" value="1"/>
</dbReference>
<evidence type="ECO:0000313" key="15">
    <source>
        <dbReference type="Proteomes" id="UP000192315"/>
    </source>
</evidence>
<dbReference type="InterPro" id="IPR013785">
    <property type="entry name" value="Aldolase_TIM"/>
</dbReference>
<dbReference type="GO" id="GO:0006210">
    <property type="term" value="P:thymine catabolic process"/>
    <property type="evidence" value="ECO:0007669"/>
    <property type="project" value="TreeGrafter"/>
</dbReference>
<comment type="catalytic activity">
    <reaction evidence="11">
        <text>(S)-dihydroorotate + NAD(+) = orotate + NADH + H(+)</text>
        <dbReference type="Rhea" id="RHEA:13513"/>
        <dbReference type="ChEBI" id="CHEBI:15378"/>
        <dbReference type="ChEBI" id="CHEBI:30839"/>
        <dbReference type="ChEBI" id="CHEBI:30864"/>
        <dbReference type="ChEBI" id="CHEBI:57540"/>
        <dbReference type="ChEBI" id="CHEBI:57945"/>
        <dbReference type="EC" id="1.3.1.14"/>
    </reaction>
</comment>
<feature type="binding site" evidence="12">
    <location>
        <position position="122"/>
    </location>
    <ligand>
        <name>substrate</name>
    </ligand>
</feature>
<evidence type="ECO:0000256" key="3">
    <source>
        <dbReference type="ARBA" id="ARBA00004715"/>
    </source>
</evidence>
<comment type="subunit">
    <text evidence="5">Heterotetramer of 2 PyrK and 2 PyrD type B subunits.</text>
</comment>
<keyword evidence="9 12" id="KW-0665">Pyrimidine biosynthesis</keyword>
<reference evidence="14 15" key="1">
    <citation type="submission" date="2017-04" db="EMBL/GenBank/DDBJ databases">
        <authorList>
            <person name="Varghese N."/>
            <person name="Submissions S."/>
        </authorList>
    </citation>
    <scope>NUCLEOTIDE SEQUENCE [LARGE SCALE GENOMIC DNA]</scope>
    <source>
        <strain evidence="14 15">DSM 9789</strain>
    </source>
</reference>
<dbReference type="InterPro" id="IPR005720">
    <property type="entry name" value="Dihydroorotate_DH_cat"/>
</dbReference>
<keyword evidence="8 12" id="KW-0288">FMN</keyword>
<dbReference type="InterPro" id="IPR049622">
    <property type="entry name" value="Dihydroorotate_DH_I"/>
</dbReference>
<dbReference type="RefSeq" id="WP_084273220.1">
    <property type="nucleotide sequence ID" value="NZ_FWYE01000004.1"/>
</dbReference>
<dbReference type="FunFam" id="3.20.20.70:FF:000027">
    <property type="entry name" value="Dihydropyrimidine dehydrogenase [NADP(+)]"/>
    <property type="match status" value="1"/>
</dbReference>
<dbReference type="Pfam" id="PF01180">
    <property type="entry name" value="DHO_dh"/>
    <property type="match status" value="1"/>
</dbReference>
<evidence type="ECO:0000256" key="9">
    <source>
        <dbReference type="ARBA" id="ARBA00022975"/>
    </source>
</evidence>
<dbReference type="NCBIfam" id="TIGR01037">
    <property type="entry name" value="pyrD_sub1_fam"/>
    <property type="match status" value="1"/>
</dbReference>
<protein>
    <recommendedName>
        <fullName evidence="12">Dihydroorotate dehydrogenase</fullName>
        <shortName evidence="12">DHOD</shortName>
        <shortName evidence="12">DHODase</shortName>
        <shortName evidence="12">DHOdehase</shortName>
        <ecNumber evidence="12">1.3.-.-</ecNumber>
    </recommendedName>
</protein>
<evidence type="ECO:0000256" key="8">
    <source>
        <dbReference type="ARBA" id="ARBA00022643"/>
    </source>
</evidence>
<keyword evidence="15" id="KW-1185">Reference proteome</keyword>
<dbReference type="Proteomes" id="UP000192315">
    <property type="component" value="Unassembled WGS sequence"/>
</dbReference>
<dbReference type="CDD" id="cd04740">
    <property type="entry name" value="DHOD_1B_like"/>
    <property type="match status" value="1"/>
</dbReference>
<evidence type="ECO:0000256" key="1">
    <source>
        <dbReference type="ARBA" id="ARBA00003616"/>
    </source>
</evidence>
<evidence type="ECO:0000256" key="5">
    <source>
        <dbReference type="ARBA" id="ARBA00011669"/>
    </source>
</evidence>
<feature type="binding site" evidence="12">
    <location>
        <begin position="185"/>
        <end position="186"/>
    </location>
    <ligand>
        <name>substrate</name>
    </ligand>
</feature>
<dbReference type="InterPro" id="IPR033888">
    <property type="entry name" value="DHOD_1B"/>
</dbReference>
<comment type="catalytic activity">
    <reaction evidence="12">
        <text>(S)-dihydroorotate + A = orotate + AH2</text>
        <dbReference type="Rhea" id="RHEA:18073"/>
        <dbReference type="ChEBI" id="CHEBI:13193"/>
        <dbReference type="ChEBI" id="CHEBI:17499"/>
        <dbReference type="ChEBI" id="CHEBI:30839"/>
        <dbReference type="ChEBI" id="CHEBI:30864"/>
    </reaction>
</comment>
<dbReference type="GO" id="GO:0005737">
    <property type="term" value="C:cytoplasm"/>
    <property type="evidence" value="ECO:0007669"/>
    <property type="project" value="UniProtKB-SubCell"/>
</dbReference>
<organism evidence="14 15">
    <name type="scientific">Picrophilus torridus (strain ATCC 700027 / DSM 9790 / JCM 10055 / NBRC 100828 / KAW 2/3)</name>
    <dbReference type="NCBI Taxonomy" id="1122961"/>
    <lineage>
        <taxon>Archaea</taxon>
        <taxon>Methanobacteriati</taxon>
        <taxon>Thermoplasmatota</taxon>
        <taxon>Thermoplasmata</taxon>
        <taxon>Thermoplasmatales</taxon>
        <taxon>Picrophilaceae</taxon>
        <taxon>Picrophilus</taxon>
    </lineage>
</organism>
<keyword evidence="6 12" id="KW-0963">Cytoplasm</keyword>
<dbReference type="PANTHER" id="PTHR43073">
    <property type="entry name" value="DIHYDROPYRIMIDINE DEHYDROGENASE [NADP(+)]"/>
    <property type="match status" value="1"/>
</dbReference>
<feature type="binding site" evidence="12">
    <location>
        <position position="44"/>
    </location>
    <ligand>
        <name>substrate</name>
    </ligand>
</feature>
<name>A0A8G2FXW0_PICTO</name>
<evidence type="ECO:0000256" key="11">
    <source>
        <dbReference type="ARBA" id="ARBA00048996"/>
    </source>
</evidence>
<comment type="cofactor">
    <cofactor evidence="12">
        <name>FMN</name>
        <dbReference type="ChEBI" id="CHEBI:58210"/>
    </cofactor>
    <text evidence="12">Binds 1 FMN per subunit.</text>
</comment>
<feature type="binding site" evidence="12">
    <location>
        <begin position="68"/>
        <end position="72"/>
    </location>
    <ligand>
        <name>substrate</name>
    </ligand>
</feature>
<evidence type="ECO:0000256" key="7">
    <source>
        <dbReference type="ARBA" id="ARBA00022630"/>
    </source>
</evidence>